<comment type="caution">
    <text evidence="3">The sequence shown here is derived from an EMBL/GenBank/DDBJ whole genome shotgun (WGS) entry which is preliminary data.</text>
</comment>
<dbReference type="RefSeq" id="WP_274042749.1">
    <property type="nucleotide sequence ID" value="NZ_JANCPR020000005.1"/>
</dbReference>
<feature type="chain" id="PRO_5047452789" description="Secreted protein" evidence="2">
    <location>
        <begin position="37"/>
        <end position="266"/>
    </location>
</feature>
<evidence type="ECO:0000256" key="2">
    <source>
        <dbReference type="SAM" id="SignalP"/>
    </source>
</evidence>
<keyword evidence="4" id="KW-1185">Reference proteome</keyword>
<protein>
    <recommendedName>
        <fullName evidence="5">Secreted protein</fullName>
    </recommendedName>
</protein>
<evidence type="ECO:0008006" key="5">
    <source>
        <dbReference type="Google" id="ProtNLM"/>
    </source>
</evidence>
<dbReference type="Proteomes" id="UP001214441">
    <property type="component" value="Unassembled WGS sequence"/>
</dbReference>
<feature type="region of interest" description="Disordered" evidence="1">
    <location>
        <begin position="45"/>
        <end position="91"/>
    </location>
</feature>
<dbReference type="InterPro" id="IPR006311">
    <property type="entry name" value="TAT_signal"/>
</dbReference>
<evidence type="ECO:0000313" key="3">
    <source>
        <dbReference type="EMBL" id="MDJ1131571.1"/>
    </source>
</evidence>
<feature type="signal peptide" evidence="2">
    <location>
        <begin position="1"/>
        <end position="36"/>
    </location>
</feature>
<name>A0ABT6ZR82_9ACTN</name>
<evidence type="ECO:0000313" key="4">
    <source>
        <dbReference type="Proteomes" id="UP001214441"/>
    </source>
</evidence>
<feature type="compositionally biased region" description="Polar residues" evidence="1">
    <location>
        <begin position="46"/>
        <end position="60"/>
    </location>
</feature>
<dbReference type="PROSITE" id="PS51318">
    <property type="entry name" value="TAT"/>
    <property type="match status" value="1"/>
</dbReference>
<gene>
    <name evidence="3" type="ORF">NMN56_006280</name>
</gene>
<organism evidence="3 4">
    <name type="scientific">Streptomyces iconiensis</name>
    <dbReference type="NCBI Taxonomy" id="1384038"/>
    <lineage>
        <taxon>Bacteria</taxon>
        <taxon>Bacillati</taxon>
        <taxon>Actinomycetota</taxon>
        <taxon>Actinomycetes</taxon>
        <taxon>Kitasatosporales</taxon>
        <taxon>Streptomycetaceae</taxon>
        <taxon>Streptomyces</taxon>
    </lineage>
</organism>
<proteinExistence type="predicted"/>
<accession>A0ABT6ZR82</accession>
<dbReference type="EMBL" id="JANCPR020000005">
    <property type="protein sequence ID" value="MDJ1131571.1"/>
    <property type="molecule type" value="Genomic_DNA"/>
</dbReference>
<feature type="compositionally biased region" description="Low complexity" evidence="1">
    <location>
        <begin position="61"/>
        <end position="70"/>
    </location>
</feature>
<evidence type="ECO:0000256" key="1">
    <source>
        <dbReference type="SAM" id="MobiDB-lite"/>
    </source>
</evidence>
<reference evidence="3 4" key="1">
    <citation type="submission" date="2023-05" db="EMBL/GenBank/DDBJ databases">
        <title>Streptantibioticus silvisoli sp. nov., acidotolerant actinomycetes 1 from pine litter.</title>
        <authorList>
            <person name="Swiecimska M."/>
            <person name="Golinska P."/>
            <person name="Sangal V."/>
            <person name="Wachnowicz B."/>
            <person name="Goodfellow M."/>
        </authorList>
    </citation>
    <scope>NUCLEOTIDE SEQUENCE [LARGE SCALE GENOMIC DNA]</scope>
    <source>
        <strain evidence="3 4">DSM 42109</strain>
    </source>
</reference>
<sequence length="266" mass="27516">MPRSLRAPGSFRAPRRATVALLGALGLAMAATAATAGPAAAAATSPAISQPTSQPTSQLTSLAASRSAPASGGGTFASCPTRAQLPEGADPSAWRCEVMTATGRLTVGALSVPLEKPITVTHAEGRIDGVFHQVFGGLKSEPVRIPGSPLRLTMRYGGSFDFHSNDERLGELSVRFLLADRGGLLPRNCAIGSTAKPVQLTLKVVGEPQPGQMPDAQDKTFTAPRTSGCGPLGRLLDRGLDLPAPAGQNEIFLDGDRAIRAYTDLP</sequence>
<keyword evidence="2" id="KW-0732">Signal</keyword>